<evidence type="ECO:0000313" key="7">
    <source>
        <dbReference type="Proteomes" id="UP000518266"/>
    </source>
</evidence>
<proteinExistence type="predicted"/>
<evidence type="ECO:0000256" key="1">
    <source>
        <dbReference type="ARBA" id="ARBA00004123"/>
    </source>
</evidence>
<comment type="subcellular location">
    <subcellularLocation>
        <location evidence="1">Nucleus</location>
    </subcellularLocation>
</comment>
<evidence type="ECO:0000313" key="6">
    <source>
        <dbReference type="EMBL" id="KAF3848253.1"/>
    </source>
</evidence>
<organism evidence="6 7">
    <name type="scientific">Dissostichus mawsoni</name>
    <name type="common">Antarctic cod</name>
    <dbReference type="NCBI Taxonomy" id="36200"/>
    <lineage>
        <taxon>Eukaryota</taxon>
        <taxon>Metazoa</taxon>
        <taxon>Chordata</taxon>
        <taxon>Craniata</taxon>
        <taxon>Vertebrata</taxon>
        <taxon>Euteleostomi</taxon>
        <taxon>Actinopterygii</taxon>
        <taxon>Neopterygii</taxon>
        <taxon>Teleostei</taxon>
        <taxon>Neoteleostei</taxon>
        <taxon>Acanthomorphata</taxon>
        <taxon>Eupercaria</taxon>
        <taxon>Perciformes</taxon>
        <taxon>Notothenioidei</taxon>
        <taxon>Nototheniidae</taxon>
        <taxon>Dissostichus</taxon>
    </lineage>
</organism>
<dbReference type="OrthoDB" id="1869581at2759"/>
<evidence type="ECO:0000256" key="2">
    <source>
        <dbReference type="ARBA" id="ARBA00022723"/>
    </source>
</evidence>
<keyword evidence="2" id="KW-0479">Metal-binding</keyword>
<keyword evidence="4" id="KW-0862">Zinc</keyword>
<evidence type="ECO:0000256" key="5">
    <source>
        <dbReference type="ARBA" id="ARBA00023242"/>
    </source>
</evidence>
<protein>
    <submittedName>
        <fullName evidence="6">Uncharacterized protein</fullName>
    </submittedName>
</protein>
<reference evidence="6 7" key="1">
    <citation type="submission" date="2020-03" db="EMBL/GenBank/DDBJ databases">
        <title>Dissostichus mawsoni Genome sequencing and assembly.</title>
        <authorList>
            <person name="Park H."/>
        </authorList>
    </citation>
    <scope>NUCLEOTIDE SEQUENCE [LARGE SCALE GENOMIC DNA]</scope>
    <source>
        <strain evidence="6">DM0001</strain>
        <tissue evidence="6">Muscle</tissue>
    </source>
</reference>
<keyword evidence="7" id="KW-1185">Reference proteome</keyword>
<sequence length="373" mass="41604">MGPEPWLLGPGLRLEPWLGGPVLEPEPWPLGPKLGGTMAAGAGTGAGTMAAGAGTKAWIMAKKKVLPSTPTPSVADLFEKVKKFPSDGPKAKGITRKLMECIAMDDQPFSVVQDVGFRRLIEHIEPRYSLPSRRHLADVCLPELYNVVANHIHELLATDITAISFTTDIWSSDVSITSMLSLTAQWIDKDFKLQKILLHSQEFRGKLIRRSILMLNAQKKKVLPSTPTPSVADLFEKVKKFPSDGPKAKGITRKLMECIAMDDQPFSVVQDVGFRRLIEHIEPRYSLPSRRHLADVCLPELYNVVANHIHELLATDITAISFTTDIWSSDVSITSMLSLTAQWIDKDFKLQKILLHSQEFRGKLIRRSILMLK</sequence>
<keyword evidence="5" id="KW-0539">Nucleus</keyword>
<dbReference type="PANTHER" id="PTHR46481">
    <property type="entry name" value="ZINC FINGER BED DOMAIN-CONTAINING PROTEIN 4"/>
    <property type="match status" value="1"/>
</dbReference>
<name>A0A7J5YGI6_DISMA</name>
<accession>A0A7J5YGI6</accession>
<gene>
    <name evidence="6" type="ORF">F7725_021281</name>
</gene>
<keyword evidence="3" id="KW-0863">Zinc-finger</keyword>
<dbReference type="GO" id="GO:0008270">
    <property type="term" value="F:zinc ion binding"/>
    <property type="evidence" value="ECO:0007669"/>
    <property type="project" value="UniProtKB-KW"/>
</dbReference>
<dbReference type="GO" id="GO:0005634">
    <property type="term" value="C:nucleus"/>
    <property type="evidence" value="ECO:0007669"/>
    <property type="project" value="UniProtKB-SubCell"/>
</dbReference>
<evidence type="ECO:0000256" key="3">
    <source>
        <dbReference type="ARBA" id="ARBA00022771"/>
    </source>
</evidence>
<dbReference type="InterPro" id="IPR052035">
    <property type="entry name" value="ZnF_BED_domain_contain"/>
</dbReference>
<dbReference type="EMBL" id="JAAKFY010000013">
    <property type="protein sequence ID" value="KAF3848253.1"/>
    <property type="molecule type" value="Genomic_DNA"/>
</dbReference>
<dbReference type="SUPFAM" id="SSF140996">
    <property type="entry name" value="Hermes dimerisation domain"/>
    <property type="match status" value="2"/>
</dbReference>
<dbReference type="Proteomes" id="UP000518266">
    <property type="component" value="Unassembled WGS sequence"/>
</dbReference>
<dbReference type="PANTHER" id="PTHR46481:SF10">
    <property type="entry name" value="ZINC FINGER BED DOMAIN-CONTAINING PROTEIN 39"/>
    <property type="match status" value="1"/>
</dbReference>
<dbReference type="AlphaFoldDB" id="A0A7J5YGI6"/>
<comment type="caution">
    <text evidence="6">The sequence shown here is derived from an EMBL/GenBank/DDBJ whole genome shotgun (WGS) entry which is preliminary data.</text>
</comment>
<evidence type="ECO:0000256" key="4">
    <source>
        <dbReference type="ARBA" id="ARBA00022833"/>
    </source>
</evidence>